<reference evidence="1" key="1">
    <citation type="journal article" date="2021" name="Proc. Natl. Acad. Sci. U.S.A.">
        <title>A Catalog of Tens of Thousands of Viruses from Human Metagenomes Reveals Hidden Associations with Chronic Diseases.</title>
        <authorList>
            <person name="Tisza M.J."/>
            <person name="Buck C.B."/>
        </authorList>
    </citation>
    <scope>NUCLEOTIDE SEQUENCE</scope>
    <source>
        <strain evidence="1">CtV5923</strain>
    </source>
</reference>
<dbReference type="InterPro" id="IPR010265">
    <property type="entry name" value="Phage_lambda_TipM"/>
</dbReference>
<name>A0A8S5TU26_9VIRU</name>
<sequence>MEAFKWCIRPDFQVDNEPTVNTIEFGDGYTQRQLQGINSLLRSYSVSVKVKNKDRLEVDEFFKRHKGVHPFLFKDPFTGKNIKVVCSKWPAKMDLNFTEFTCEFEEVVA</sequence>
<accession>A0A8S5TU26</accession>
<proteinExistence type="predicted"/>
<protein>
    <submittedName>
        <fullName evidence="1">Minor tail protein</fullName>
    </submittedName>
</protein>
<dbReference type="EMBL" id="BK015929">
    <property type="protein sequence ID" value="DAF85702.1"/>
    <property type="molecule type" value="Genomic_DNA"/>
</dbReference>
<evidence type="ECO:0000313" key="1">
    <source>
        <dbReference type="EMBL" id="DAF85702.1"/>
    </source>
</evidence>
<organism evidence="1">
    <name type="scientific">Phage sp. ctV5923</name>
    <dbReference type="NCBI Taxonomy" id="2825797"/>
    <lineage>
        <taxon>Viruses</taxon>
    </lineage>
</organism>
<dbReference type="Pfam" id="PF05939">
    <property type="entry name" value="Phage_min_tail"/>
    <property type="match status" value="1"/>
</dbReference>